<keyword evidence="3" id="KW-1185">Reference proteome</keyword>
<dbReference type="InterPro" id="IPR035240">
    <property type="entry name" value="SprT_Zn_ribbon"/>
</dbReference>
<dbReference type="GeneID" id="78522296"/>
<gene>
    <name evidence="2" type="ORF">BSQ50_02080</name>
</gene>
<dbReference type="RefSeq" id="WP_057885122.1">
    <property type="nucleotide sequence ID" value="NZ_JBDNWB010000020.1"/>
</dbReference>
<evidence type="ECO:0000313" key="3">
    <source>
        <dbReference type="Proteomes" id="UP000324497"/>
    </source>
</evidence>
<dbReference type="SMART" id="SM00731">
    <property type="entry name" value="SprT"/>
    <property type="match status" value="1"/>
</dbReference>
<feature type="domain" description="SprT-like" evidence="1">
    <location>
        <begin position="13"/>
        <end position="154"/>
    </location>
</feature>
<evidence type="ECO:0000313" key="2">
    <source>
        <dbReference type="EMBL" id="AUJ33153.1"/>
    </source>
</evidence>
<dbReference type="NCBIfam" id="NF003339">
    <property type="entry name" value="PRK04351.1"/>
    <property type="match status" value="1"/>
</dbReference>
<proteinExistence type="predicted"/>
<dbReference type="InterPro" id="IPR006640">
    <property type="entry name" value="SprT-like_domain"/>
</dbReference>
<dbReference type="Pfam" id="PF17283">
    <property type="entry name" value="Zn_ribbon_SprT"/>
    <property type="match status" value="1"/>
</dbReference>
<accession>A0A3Q8CDF4</accession>
<dbReference type="AlphaFoldDB" id="A0A3Q8CDF4"/>
<organism evidence="2 3">
    <name type="scientific">Liquorilactobacillus nagelii</name>
    <dbReference type="NCBI Taxonomy" id="82688"/>
    <lineage>
        <taxon>Bacteria</taxon>
        <taxon>Bacillati</taxon>
        <taxon>Bacillota</taxon>
        <taxon>Bacilli</taxon>
        <taxon>Lactobacillales</taxon>
        <taxon>Lactobacillaceae</taxon>
        <taxon>Liquorilactobacillus</taxon>
    </lineage>
</organism>
<reference evidence="2 3" key="1">
    <citation type="submission" date="2016-11" db="EMBL/GenBank/DDBJ databases">
        <title>Interaction between Lactobacillus species and yeast in water kefir.</title>
        <authorList>
            <person name="Behr J."/>
            <person name="Xu D."/>
            <person name="Vogel R.F."/>
        </authorList>
    </citation>
    <scope>NUCLEOTIDE SEQUENCE [LARGE SCALE GENOMIC DNA]</scope>
    <source>
        <strain evidence="2 3">TMW 1.1827</strain>
    </source>
</reference>
<protein>
    <submittedName>
        <fullName evidence="2">SprT family protein</fullName>
    </submittedName>
</protein>
<dbReference type="GO" id="GO:0006950">
    <property type="term" value="P:response to stress"/>
    <property type="evidence" value="ECO:0007669"/>
    <property type="project" value="UniProtKB-ARBA"/>
</dbReference>
<sequence>MSSGNKLSEWNDQKLQRLTEKISRQFFQRPFKHQASFNSRLRTTGGRYLLVTHNIEINPLVVIHGKTELLIGVIKHELCHYHLHLMGKPHTHQAGEFKNLLMSTQGIRYVPQLQPLKLRYLYVCSDCGQRYYRQRKINLQKFVCGRCHGKLKLGSHFAS</sequence>
<evidence type="ECO:0000259" key="1">
    <source>
        <dbReference type="SMART" id="SM00731"/>
    </source>
</evidence>
<dbReference type="Pfam" id="PF10263">
    <property type="entry name" value="SprT-like"/>
    <property type="match status" value="1"/>
</dbReference>
<dbReference type="Proteomes" id="UP000324497">
    <property type="component" value="Chromosome"/>
</dbReference>
<dbReference type="EMBL" id="CP018180">
    <property type="protein sequence ID" value="AUJ33153.1"/>
    <property type="molecule type" value="Genomic_DNA"/>
</dbReference>
<name>A0A3Q8CDF4_9LACO</name>
<dbReference type="KEGG" id="lng:BSQ50_02080"/>